<comment type="subcellular location">
    <subcellularLocation>
        <location evidence="1">Nucleus</location>
    </subcellularLocation>
</comment>
<dbReference type="PANTHER" id="PTHR45781">
    <property type="entry name" value="AGAP000281-PA"/>
    <property type="match status" value="1"/>
</dbReference>
<feature type="DNA-binding region" description="HMG box" evidence="4">
    <location>
        <begin position="135"/>
        <end position="203"/>
    </location>
</feature>
<evidence type="ECO:0000259" key="6">
    <source>
        <dbReference type="PROSITE" id="PS50118"/>
    </source>
</evidence>
<dbReference type="GO" id="GO:0005634">
    <property type="term" value="C:nucleus"/>
    <property type="evidence" value="ECO:0007669"/>
    <property type="project" value="UniProtKB-SubCell"/>
</dbReference>
<accession>A0A1A9VYQ2</accession>
<dbReference type="InterPro" id="IPR051365">
    <property type="entry name" value="TOX_HMG-box_domain"/>
</dbReference>
<evidence type="ECO:0000256" key="5">
    <source>
        <dbReference type="SAM" id="MobiDB-lite"/>
    </source>
</evidence>
<dbReference type="Pfam" id="PF00505">
    <property type="entry name" value="HMG_box"/>
    <property type="match status" value="1"/>
</dbReference>
<dbReference type="PANTHER" id="PTHR45781:SF1">
    <property type="entry name" value="HMG BOX DOMAIN-CONTAINING PROTEIN"/>
    <property type="match status" value="1"/>
</dbReference>
<dbReference type="Proteomes" id="UP000078200">
    <property type="component" value="Unassembled WGS sequence"/>
</dbReference>
<keyword evidence="8" id="KW-1185">Reference proteome</keyword>
<proteinExistence type="predicted"/>
<name>A0A1A9VYQ2_GLOAU</name>
<evidence type="ECO:0000313" key="8">
    <source>
        <dbReference type="Proteomes" id="UP000078200"/>
    </source>
</evidence>
<dbReference type="GO" id="GO:0031490">
    <property type="term" value="F:chromatin DNA binding"/>
    <property type="evidence" value="ECO:0007669"/>
    <property type="project" value="TreeGrafter"/>
</dbReference>
<evidence type="ECO:0000256" key="1">
    <source>
        <dbReference type="ARBA" id="ARBA00004123"/>
    </source>
</evidence>
<evidence type="ECO:0000256" key="2">
    <source>
        <dbReference type="ARBA" id="ARBA00023125"/>
    </source>
</evidence>
<dbReference type="VEuPathDB" id="VectorBase:GAUT051942"/>
<keyword evidence="3 4" id="KW-0539">Nucleus</keyword>
<protein>
    <recommendedName>
        <fullName evidence="6">HMG box domain-containing protein</fullName>
    </recommendedName>
</protein>
<organism evidence="7 8">
    <name type="scientific">Glossina austeni</name>
    <name type="common">Savannah tsetse fly</name>
    <dbReference type="NCBI Taxonomy" id="7395"/>
    <lineage>
        <taxon>Eukaryota</taxon>
        <taxon>Metazoa</taxon>
        <taxon>Ecdysozoa</taxon>
        <taxon>Arthropoda</taxon>
        <taxon>Hexapoda</taxon>
        <taxon>Insecta</taxon>
        <taxon>Pterygota</taxon>
        <taxon>Neoptera</taxon>
        <taxon>Endopterygota</taxon>
        <taxon>Diptera</taxon>
        <taxon>Brachycera</taxon>
        <taxon>Muscomorpha</taxon>
        <taxon>Hippoboscoidea</taxon>
        <taxon>Glossinidae</taxon>
        <taxon>Glossina</taxon>
    </lineage>
</organism>
<dbReference type="EnsemblMetazoa" id="GAUT051942-RA">
    <property type="protein sequence ID" value="GAUT051942-PA"/>
    <property type="gene ID" value="GAUT051942"/>
</dbReference>
<dbReference type="SMART" id="SM00398">
    <property type="entry name" value="HMG"/>
    <property type="match status" value="1"/>
</dbReference>
<feature type="domain" description="HMG box" evidence="6">
    <location>
        <begin position="135"/>
        <end position="203"/>
    </location>
</feature>
<evidence type="ECO:0000313" key="7">
    <source>
        <dbReference type="EnsemblMetazoa" id="GAUT051942-PA"/>
    </source>
</evidence>
<dbReference type="GO" id="GO:0006357">
    <property type="term" value="P:regulation of transcription by RNA polymerase II"/>
    <property type="evidence" value="ECO:0007669"/>
    <property type="project" value="TreeGrafter"/>
</dbReference>
<feature type="compositionally biased region" description="Polar residues" evidence="5">
    <location>
        <begin position="278"/>
        <end position="291"/>
    </location>
</feature>
<feature type="compositionally biased region" description="Low complexity" evidence="5">
    <location>
        <begin position="261"/>
        <end position="277"/>
    </location>
</feature>
<reference evidence="7" key="1">
    <citation type="submission" date="2020-05" db="UniProtKB">
        <authorList>
            <consortium name="EnsemblMetazoa"/>
        </authorList>
    </citation>
    <scope>IDENTIFICATION</scope>
    <source>
        <strain evidence="7">TTRI</strain>
    </source>
</reference>
<evidence type="ECO:0000256" key="3">
    <source>
        <dbReference type="ARBA" id="ARBA00023242"/>
    </source>
</evidence>
<evidence type="ECO:0000256" key="4">
    <source>
        <dbReference type="PROSITE-ProRule" id="PRU00267"/>
    </source>
</evidence>
<keyword evidence="2 4" id="KW-0238">DNA-binding</keyword>
<dbReference type="Gene3D" id="1.10.30.10">
    <property type="entry name" value="High mobility group box domain"/>
    <property type="match status" value="1"/>
</dbReference>
<dbReference type="PROSITE" id="PS50118">
    <property type="entry name" value="HMG_BOX_2"/>
    <property type="match status" value="1"/>
</dbReference>
<sequence>MNTQFHIPSFGDEVFDLTDVGSNSSAVTNTNGILSANSNYSYMYPQQTEQLPSQGLQNKKITEVNNITDEYYSGNDDTCVSSTTVANHNSSNTQHYNSPNNIITSTATTSATATRKQLQSSAIVNNGNASDPNEPTKPVSAYALFFRDTVSAIKHENPNCPFQELSRIVASMWDVLDPVHKNVYNKRNEIARNEYIKQIRIYRQQQLEQQQTMKARQQQQEQTQILVSNELKYSPQQIQGTSTSFPVNANAHETHVNVNGQQHQQHHSSVQQQRSTQYGNSTTTATEISSQQQWPPIKIANVIISNPTNVASNTAAITSTTPGPLDKQTLNEDSAMQKCTRENCNKRAIINPDWEDEYCSNECVVIHCRNVFNAWVQSKNK</sequence>
<feature type="region of interest" description="Disordered" evidence="5">
    <location>
        <begin position="258"/>
        <end position="291"/>
    </location>
</feature>
<dbReference type="STRING" id="7395.A0A1A9VYQ2"/>
<dbReference type="InterPro" id="IPR009071">
    <property type="entry name" value="HMG_box_dom"/>
</dbReference>
<dbReference type="InterPro" id="IPR036910">
    <property type="entry name" value="HMG_box_dom_sf"/>
</dbReference>
<dbReference type="AlphaFoldDB" id="A0A1A9VYQ2"/>
<dbReference type="SUPFAM" id="SSF47095">
    <property type="entry name" value="HMG-box"/>
    <property type="match status" value="1"/>
</dbReference>